<sequence length="49" mass="5807">MEKKTIYLKVDIIGGEKDLLENPMEYLSVDFDGDYAYLDYEIIKEKVEE</sequence>
<gene>
    <name evidence="1" type="ORF">vBCPPAT_14</name>
</gene>
<protein>
    <recommendedName>
        <fullName evidence="2">Phage protein</fullName>
    </recommendedName>
</protein>
<accession>A0AAU8KYA1</accession>
<organism evidence="1">
    <name type="scientific">Clostridium phage vB_CPP_AT</name>
    <dbReference type="NCBI Taxonomy" id="3232178"/>
    <lineage>
        <taxon>Viruses</taxon>
        <taxon>Duplodnaviria</taxon>
        <taxon>Heunggongvirae</taxon>
        <taxon>Uroviricota</taxon>
        <taxon>Caudoviricetes</taxon>
    </lineage>
</organism>
<evidence type="ECO:0008006" key="2">
    <source>
        <dbReference type="Google" id="ProtNLM"/>
    </source>
</evidence>
<name>A0AAU8KYA1_9CAUD</name>
<proteinExistence type="predicted"/>
<reference evidence="1" key="1">
    <citation type="submission" date="2024-06" db="EMBL/GenBank/DDBJ databases">
        <authorList>
            <person name="Li M."/>
        </authorList>
    </citation>
    <scope>NUCLEOTIDE SEQUENCE</scope>
</reference>
<dbReference type="EMBL" id="PP869282">
    <property type="protein sequence ID" value="XCN28534.1"/>
    <property type="molecule type" value="Genomic_DNA"/>
</dbReference>
<evidence type="ECO:0000313" key="1">
    <source>
        <dbReference type="EMBL" id="XCN28534.1"/>
    </source>
</evidence>